<protein>
    <submittedName>
        <fullName evidence="2">Uncharacterized protein</fullName>
    </submittedName>
</protein>
<dbReference type="KEGG" id="tps:THAPSDRAFT_5552"/>
<name>B8C383_THAPS</name>
<dbReference type="AlphaFoldDB" id="B8C383"/>
<evidence type="ECO:0000313" key="3">
    <source>
        <dbReference type="Proteomes" id="UP000001449"/>
    </source>
</evidence>
<dbReference type="RefSeq" id="XP_002290324.1">
    <property type="nucleotide sequence ID" value="XM_002290288.1"/>
</dbReference>
<dbReference type="EMBL" id="CM000642">
    <property type="protein sequence ID" value="EED92076.1"/>
    <property type="molecule type" value="Genomic_DNA"/>
</dbReference>
<dbReference type="InParanoid" id="B8C383"/>
<feature type="compositionally biased region" description="Basic and acidic residues" evidence="1">
    <location>
        <begin position="77"/>
        <end position="91"/>
    </location>
</feature>
<accession>B8C383</accession>
<reference evidence="2 3" key="2">
    <citation type="journal article" date="2008" name="Nature">
        <title>The Phaeodactylum genome reveals the evolutionary history of diatom genomes.</title>
        <authorList>
            <person name="Bowler C."/>
            <person name="Allen A.E."/>
            <person name="Badger J.H."/>
            <person name="Grimwood J."/>
            <person name="Jabbari K."/>
            <person name="Kuo A."/>
            <person name="Maheswari U."/>
            <person name="Martens C."/>
            <person name="Maumus F."/>
            <person name="Otillar R.P."/>
            <person name="Rayko E."/>
            <person name="Salamov A."/>
            <person name="Vandepoele K."/>
            <person name="Beszteri B."/>
            <person name="Gruber A."/>
            <person name="Heijde M."/>
            <person name="Katinka M."/>
            <person name="Mock T."/>
            <person name="Valentin K."/>
            <person name="Verret F."/>
            <person name="Berges J.A."/>
            <person name="Brownlee C."/>
            <person name="Cadoret J.P."/>
            <person name="Chiovitti A."/>
            <person name="Choi C.J."/>
            <person name="Coesel S."/>
            <person name="De Martino A."/>
            <person name="Detter J.C."/>
            <person name="Durkin C."/>
            <person name="Falciatore A."/>
            <person name="Fournet J."/>
            <person name="Haruta M."/>
            <person name="Huysman M.J."/>
            <person name="Jenkins B.D."/>
            <person name="Jiroutova K."/>
            <person name="Jorgensen R.E."/>
            <person name="Joubert Y."/>
            <person name="Kaplan A."/>
            <person name="Kroger N."/>
            <person name="Kroth P.G."/>
            <person name="La Roche J."/>
            <person name="Lindquist E."/>
            <person name="Lommer M."/>
            <person name="Martin-Jezequel V."/>
            <person name="Lopez P.J."/>
            <person name="Lucas S."/>
            <person name="Mangogna M."/>
            <person name="McGinnis K."/>
            <person name="Medlin L.K."/>
            <person name="Montsant A."/>
            <person name="Oudot-Le Secq M.P."/>
            <person name="Napoli C."/>
            <person name="Obornik M."/>
            <person name="Parker M.S."/>
            <person name="Petit J.L."/>
            <person name="Porcel B.M."/>
            <person name="Poulsen N."/>
            <person name="Robison M."/>
            <person name="Rychlewski L."/>
            <person name="Rynearson T.A."/>
            <person name="Schmutz J."/>
            <person name="Shapiro H."/>
            <person name="Siaut M."/>
            <person name="Stanley M."/>
            <person name="Sussman M.R."/>
            <person name="Taylor A.R."/>
            <person name="Vardi A."/>
            <person name="von Dassow P."/>
            <person name="Vyverman W."/>
            <person name="Willis A."/>
            <person name="Wyrwicz L.S."/>
            <person name="Rokhsar D.S."/>
            <person name="Weissenbach J."/>
            <person name="Armbrust E.V."/>
            <person name="Green B.R."/>
            <person name="Van de Peer Y."/>
            <person name="Grigoriev I.V."/>
        </authorList>
    </citation>
    <scope>NUCLEOTIDE SEQUENCE [LARGE SCALE GENOMIC DNA]</scope>
    <source>
        <strain evidence="2 3">CCMP1335</strain>
    </source>
</reference>
<gene>
    <name evidence="2" type="ORF">THAPSDRAFT_5552</name>
</gene>
<proteinExistence type="predicted"/>
<evidence type="ECO:0000256" key="1">
    <source>
        <dbReference type="SAM" id="MobiDB-lite"/>
    </source>
</evidence>
<dbReference type="PaxDb" id="35128-Thaps5552"/>
<evidence type="ECO:0000313" key="2">
    <source>
        <dbReference type="EMBL" id="EED92076.1"/>
    </source>
</evidence>
<feature type="region of interest" description="Disordered" evidence="1">
    <location>
        <begin position="77"/>
        <end position="162"/>
    </location>
</feature>
<dbReference type="OMA" id="WYEMARE"/>
<sequence>MSSPSPIAIVNDARFKLARTLLNSEDDDGPESAIKIFATLHELCVQKHGEKSLDATLCQYEYGNALFRAVVRNTPLEEEKGGGHDDGDKKPAAKPASASTNKQREVMDAAVEKRSHVTDDTNGTSNKRAKVNTEISEDKATLKADTKQSAGTQQDNHSDNSIDEDIHLGLEMMTVAFNTFYEHAEDIIEHESKQNMNNEQKYFALSQLPRILTCIGDIHSFLGQHGDAAESYSRALPYREEAWKQMKERHGSKSGDGKGKTGSFSVEQLQCQRRLIELCALLTEELLACPDGEDVVCQGDDEEEIKVLVKAKDRMSFAQSWYEMAREELDDISTSWMCLCARVLFCCVLSDMPLLLLNSNQSIAWVK</sequence>
<keyword evidence="3" id="KW-1185">Reference proteome</keyword>
<dbReference type="GeneID" id="7453232"/>
<organism evidence="2 3">
    <name type="scientific">Thalassiosira pseudonana</name>
    <name type="common">Marine diatom</name>
    <name type="synonym">Cyclotella nana</name>
    <dbReference type="NCBI Taxonomy" id="35128"/>
    <lineage>
        <taxon>Eukaryota</taxon>
        <taxon>Sar</taxon>
        <taxon>Stramenopiles</taxon>
        <taxon>Ochrophyta</taxon>
        <taxon>Bacillariophyta</taxon>
        <taxon>Coscinodiscophyceae</taxon>
        <taxon>Thalassiosirophycidae</taxon>
        <taxon>Thalassiosirales</taxon>
        <taxon>Thalassiosiraceae</taxon>
        <taxon>Thalassiosira</taxon>
    </lineage>
</organism>
<dbReference type="Proteomes" id="UP000001449">
    <property type="component" value="Chromosome 5"/>
</dbReference>
<feature type="compositionally biased region" description="Basic and acidic residues" evidence="1">
    <location>
        <begin position="136"/>
        <end position="146"/>
    </location>
</feature>
<reference evidence="2 3" key="1">
    <citation type="journal article" date="2004" name="Science">
        <title>The genome of the diatom Thalassiosira pseudonana: ecology, evolution, and metabolism.</title>
        <authorList>
            <person name="Armbrust E.V."/>
            <person name="Berges J.A."/>
            <person name="Bowler C."/>
            <person name="Green B.R."/>
            <person name="Martinez D."/>
            <person name="Putnam N.H."/>
            <person name="Zhou S."/>
            <person name="Allen A.E."/>
            <person name="Apt K.E."/>
            <person name="Bechner M."/>
            <person name="Brzezinski M.A."/>
            <person name="Chaal B.K."/>
            <person name="Chiovitti A."/>
            <person name="Davis A.K."/>
            <person name="Demarest M.S."/>
            <person name="Detter J.C."/>
            <person name="Glavina T."/>
            <person name="Goodstein D."/>
            <person name="Hadi M.Z."/>
            <person name="Hellsten U."/>
            <person name="Hildebrand M."/>
            <person name="Jenkins B.D."/>
            <person name="Jurka J."/>
            <person name="Kapitonov V.V."/>
            <person name="Kroger N."/>
            <person name="Lau W.W."/>
            <person name="Lane T.W."/>
            <person name="Larimer F.W."/>
            <person name="Lippmeier J.C."/>
            <person name="Lucas S."/>
            <person name="Medina M."/>
            <person name="Montsant A."/>
            <person name="Obornik M."/>
            <person name="Parker M.S."/>
            <person name="Palenik B."/>
            <person name="Pazour G.J."/>
            <person name="Richardson P.M."/>
            <person name="Rynearson T.A."/>
            <person name="Saito M.A."/>
            <person name="Schwartz D.C."/>
            <person name="Thamatrakoln K."/>
            <person name="Valentin K."/>
            <person name="Vardi A."/>
            <person name="Wilkerson F.P."/>
            <person name="Rokhsar D.S."/>
        </authorList>
    </citation>
    <scope>NUCLEOTIDE SEQUENCE [LARGE SCALE GENOMIC DNA]</scope>
    <source>
        <strain evidence="2 3">CCMP1335</strain>
    </source>
</reference>
<dbReference type="eggNOG" id="ENOG502SQYU">
    <property type="taxonomic scope" value="Eukaryota"/>
</dbReference>
<feature type="compositionally biased region" description="Basic and acidic residues" evidence="1">
    <location>
        <begin position="102"/>
        <end position="119"/>
    </location>
</feature>
<dbReference type="HOGENOM" id="CLU_755449_0_0_1"/>